<protein>
    <recommendedName>
        <fullName evidence="2">Type-4 uracil-DNA glycosylase</fullName>
    </recommendedName>
</protein>
<dbReference type="Pfam" id="PF13566">
    <property type="entry name" value="DUF4130"/>
    <property type="match status" value="1"/>
</dbReference>
<name>A0ABP7U0W8_9SPHN</name>
<dbReference type="Gene3D" id="3.40.470.10">
    <property type="entry name" value="Uracil-DNA glycosylase-like domain"/>
    <property type="match status" value="1"/>
</dbReference>
<dbReference type="RefSeq" id="WP_344696202.1">
    <property type="nucleotide sequence ID" value="NZ_BAABBR010000001.1"/>
</dbReference>
<evidence type="ECO:0000256" key="5">
    <source>
        <dbReference type="ARBA" id="ARBA00022763"/>
    </source>
</evidence>
<dbReference type="EMBL" id="BAABBR010000001">
    <property type="protein sequence ID" value="GAA4034158.1"/>
    <property type="molecule type" value="Genomic_DNA"/>
</dbReference>
<dbReference type="Proteomes" id="UP001424459">
    <property type="component" value="Unassembled WGS sequence"/>
</dbReference>
<accession>A0ABP7U0W8</accession>
<dbReference type="InterPro" id="IPR051536">
    <property type="entry name" value="UDG_Type-4/5"/>
</dbReference>
<dbReference type="NCBIfam" id="TIGR03914">
    <property type="entry name" value="UDG_fam_dom"/>
    <property type="match status" value="1"/>
</dbReference>
<keyword evidence="4" id="KW-0479">Metal-binding</keyword>
<keyword evidence="12" id="KW-1185">Reference proteome</keyword>
<dbReference type="PANTHER" id="PTHR33693:SF9">
    <property type="entry name" value="TYPE-4 URACIL-DNA GLYCOSYLASE"/>
    <property type="match status" value="1"/>
</dbReference>
<keyword evidence="7" id="KW-0408">Iron</keyword>
<reference evidence="12" key="1">
    <citation type="journal article" date="2019" name="Int. J. Syst. Evol. Microbiol.">
        <title>The Global Catalogue of Microorganisms (GCM) 10K type strain sequencing project: providing services to taxonomists for standard genome sequencing and annotation.</title>
        <authorList>
            <consortium name="The Broad Institute Genomics Platform"/>
            <consortium name="The Broad Institute Genome Sequencing Center for Infectious Disease"/>
            <person name="Wu L."/>
            <person name="Ma J."/>
        </authorList>
    </citation>
    <scope>NUCLEOTIDE SEQUENCE [LARGE SCALE GENOMIC DNA]</scope>
    <source>
        <strain evidence="12">JCM 17564</strain>
    </source>
</reference>
<dbReference type="InterPro" id="IPR005273">
    <property type="entry name" value="Ura-DNA_glyco_family4"/>
</dbReference>
<evidence type="ECO:0000313" key="11">
    <source>
        <dbReference type="EMBL" id="GAA4034158.1"/>
    </source>
</evidence>
<evidence type="ECO:0000256" key="7">
    <source>
        <dbReference type="ARBA" id="ARBA00023004"/>
    </source>
</evidence>
<evidence type="ECO:0000256" key="3">
    <source>
        <dbReference type="ARBA" id="ARBA00022485"/>
    </source>
</evidence>
<organism evidence="11 12">
    <name type="scientific">Sphingomonas rosea</name>
    <dbReference type="NCBI Taxonomy" id="335605"/>
    <lineage>
        <taxon>Bacteria</taxon>
        <taxon>Pseudomonadati</taxon>
        <taxon>Pseudomonadota</taxon>
        <taxon>Alphaproteobacteria</taxon>
        <taxon>Sphingomonadales</taxon>
        <taxon>Sphingomonadaceae</taxon>
        <taxon>Sphingomonas</taxon>
    </lineage>
</organism>
<keyword evidence="3" id="KW-0004">4Fe-4S</keyword>
<comment type="similarity">
    <text evidence="1">Belongs to the uracil-DNA glycosylase (UDG) superfamily. Type 4 (UDGa) family.</text>
</comment>
<keyword evidence="8" id="KW-0411">Iron-sulfur</keyword>
<dbReference type="PANTHER" id="PTHR33693">
    <property type="entry name" value="TYPE-5 URACIL-DNA GLYCOSYLASE"/>
    <property type="match status" value="1"/>
</dbReference>
<evidence type="ECO:0000256" key="1">
    <source>
        <dbReference type="ARBA" id="ARBA00006521"/>
    </source>
</evidence>
<keyword evidence="5" id="KW-0227">DNA damage</keyword>
<evidence type="ECO:0000256" key="9">
    <source>
        <dbReference type="ARBA" id="ARBA00023204"/>
    </source>
</evidence>
<dbReference type="NCBIfam" id="TIGR03915">
    <property type="entry name" value="SAM_7_link_chp"/>
    <property type="match status" value="1"/>
</dbReference>
<dbReference type="InterPro" id="IPR025404">
    <property type="entry name" value="DUF4130"/>
</dbReference>
<dbReference type="CDD" id="cd10030">
    <property type="entry name" value="UDG-F4_TTUDGA_SPO1dp_like"/>
    <property type="match status" value="1"/>
</dbReference>
<dbReference type="SMART" id="SM00986">
    <property type="entry name" value="UDG"/>
    <property type="match status" value="1"/>
</dbReference>
<keyword evidence="9" id="KW-0234">DNA repair</keyword>
<evidence type="ECO:0000256" key="4">
    <source>
        <dbReference type="ARBA" id="ARBA00022723"/>
    </source>
</evidence>
<evidence type="ECO:0000256" key="8">
    <source>
        <dbReference type="ARBA" id="ARBA00023014"/>
    </source>
</evidence>
<feature type="domain" description="Uracil-DNA glycosylase-like" evidence="10">
    <location>
        <begin position="335"/>
        <end position="495"/>
    </location>
</feature>
<dbReference type="InterPro" id="IPR036895">
    <property type="entry name" value="Uracil-DNA_glycosylase-like_sf"/>
</dbReference>
<evidence type="ECO:0000256" key="6">
    <source>
        <dbReference type="ARBA" id="ARBA00022801"/>
    </source>
</evidence>
<dbReference type="InterPro" id="IPR005122">
    <property type="entry name" value="Uracil-DNA_glycosylase-like"/>
</dbReference>
<evidence type="ECO:0000259" key="10">
    <source>
        <dbReference type="SMART" id="SM00986"/>
    </source>
</evidence>
<gene>
    <name evidence="11" type="ORF">GCM10022281_12820</name>
</gene>
<dbReference type="SUPFAM" id="SSF52141">
    <property type="entry name" value="Uracil-DNA glycosylase-like"/>
    <property type="match status" value="1"/>
</dbReference>
<evidence type="ECO:0000313" key="12">
    <source>
        <dbReference type="Proteomes" id="UP001424459"/>
    </source>
</evidence>
<keyword evidence="6" id="KW-0378">Hydrolase</keyword>
<evidence type="ECO:0000256" key="2">
    <source>
        <dbReference type="ARBA" id="ARBA00019403"/>
    </source>
</evidence>
<dbReference type="InterPro" id="IPR023875">
    <property type="entry name" value="DNA_repair_put"/>
</dbReference>
<proteinExistence type="inferred from homology"/>
<sequence length="507" mass="56545">MSDANGRFGNSADLFDSRLGLGGKAGVLLPDGPQIDPLKITLDQPDDFDGWREAARELVLAGVPPMSVVWQVAGDDGELFGSEGAVPPAAGGEPMFSVPKPFIDLAKAAICHSEPQRFALLYSLLWKLKANRRALEDRADPLVDRLEKLAKEVHRDAHKMHAFVRFREVEEGDGTRFVAFFEPDHHIVRREAGFFVRRFTTMRWSILTPELSIHWDPATESLTEGPGATRADAPDGDPLEETWRTYYANIFNPARLKVKAMLKEMPKKYWRNMPETALVAPLIAGARARELEMIEKAQAAPRTGGNIEGAWAALRQEAMSCTRCDLFRCGTQTVFGEGPLDARIFFVGEQPGDQEDLAGRPFVGPAGQLFDAALEKAGIERSTTYVTNAVKHFKFVLRGKKRIHSKPDTAEIEACRWWQEQERAIVRPPLTVALGATAARSLTGKTLTITKAREAPLTLADGSECWVTVHPSFLLRIPKEERRREERARFVEDLRRIRARSEELAAA</sequence>
<dbReference type="Pfam" id="PF03167">
    <property type="entry name" value="UDG"/>
    <property type="match status" value="1"/>
</dbReference>
<comment type="caution">
    <text evidence="11">The sequence shown here is derived from an EMBL/GenBank/DDBJ whole genome shotgun (WGS) entry which is preliminary data.</text>
</comment>
<dbReference type="SMART" id="SM00987">
    <property type="entry name" value="UreE_C"/>
    <property type="match status" value="1"/>
</dbReference>